<geneLocation type="plasmid" evidence="3 6">
    <name>p48</name>
</geneLocation>
<evidence type="ECO:0000313" key="3">
    <source>
        <dbReference type="EMBL" id="AIW17481.1"/>
    </source>
</evidence>
<sequence length="337" mass="38508">MQTELYKSKETTITSSASTDVPSDFFKKSHAFVFSSLSLSPVEHDIFALLLSRLHADHWQDFLEGKMLSPIYEFKSDILCDWFGAQREDLYNILYKPSDRLSSKKIGVQQEGKSFDFIPLFKRVKYNDGTLTIKPNDDLIAEFLGISQGHAQIPHRSFRSIKTEYGKRLYSMLCRFRAPHTELHPQTIENLHGFFGLLDEKGNLTKKTYAVNANFINRIIKPAIKEIDEKESNIAFFVDGKTGNYGFSYIKEGRKIVGLKFLFEWSGDAANSTRQLSYEDAKRTYNEVVSRSCIPSLRELDNLKEHLVSLGEEGHDLSGGFFTKLRDVTQASEKLPS</sequence>
<dbReference type="RefSeq" id="WP_004745287.1">
    <property type="nucleotide sequence ID" value="NZ_AFWI01000154.1"/>
</dbReference>
<evidence type="ECO:0000313" key="4">
    <source>
        <dbReference type="EMBL" id="EGU54472.1"/>
    </source>
</evidence>
<reference evidence="4 5" key="2">
    <citation type="journal article" date="2012" name="Int. J. Syst. Evol. Microbiol.">
        <title>Vibrio caribbeanicus sp. nov., isolated from the marine sponge Scleritoderma cyanea.</title>
        <authorList>
            <person name="Hoffmann M."/>
            <person name="Monday S.R."/>
            <person name="Allard M.W."/>
            <person name="Strain E.A."/>
            <person name="Whittaker P."/>
            <person name="Naum M."/>
            <person name="McCarthy P.J."/>
            <person name="Lopez J.V."/>
            <person name="Fischer M."/>
            <person name="Brown E.W."/>
        </authorList>
    </citation>
    <scope>NUCLEOTIDE SEQUENCE [LARGE SCALE GENOMIC DNA]</scope>
    <source>
        <strain evidence="4 5">ATCC 19109</strain>
    </source>
</reference>
<dbReference type="AlphaFoldDB" id="F9T6R7"/>
<gene>
    <name evidence="3" type="ORF">IX91_25835</name>
    <name evidence="4" type="ORF">VITU9109_02822</name>
</gene>
<dbReference type="PATRIC" id="fig|1051646.9.peg.5037"/>
<dbReference type="Pfam" id="PF21205">
    <property type="entry name" value="Rep3_C"/>
    <property type="match status" value="1"/>
</dbReference>
<accession>F9T6R7</accession>
<evidence type="ECO:0000313" key="6">
    <source>
        <dbReference type="Proteomes" id="UP000030071"/>
    </source>
</evidence>
<reference evidence="3 6" key="3">
    <citation type="submission" date="2014-08" db="EMBL/GenBank/DDBJ databases">
        <title>First Complete Genome Sequence of the Shellfish Pathogen Vibrio tubiashii.</title>
        <authorList>
            <person name="Richards G.P."/>
            <person name="Needleman D.S."/>
            <person name="Watson M.A."/>
            <person name="Bono J.L."/>
        </authorList>
    </citation>
    <scope>NUCLEOTIDE SEQUENCE [LARGE SCALE GENOMIC DNA]</scope>
    <source>
        <strain evidence="3 6">ATCC 19109</strain>
        <plasmid evidence="3">p48</plasmid>
        <plasmid evidence="6">Plasmid p48</plasmid>
    </source>
</reference>
<keyword evidence="3" id="KW-0614">Plasmid</keyword>
<evidence type="ECO:0000256" key="1">
    <source>
        <dbReference type="ARBA" id="ARBA00038283"/>
    </source>
</evidence>
<evidence type="ECO:0000259" key="2">
    <source>
        <dbReference type="Pfam" id="PF01051"/>
    </source>
</evidence>
<dbReference type="Proteomes" id="UP000003836">
    <property type="component" value="Unassembled WGS sequence"/>
</dbReference>
<dbReference type="GO" id="GO:0003887">
    <property type="term" value="F:DNA-directed DNA polymerase activity"/>
    <property type="evidence" value="ECO:0007669"/>
    <property type="project" value="InterPro"/>
</dbReference>
<dbReference type="InterPro" id="IPR036390">
    <property type="entry name" value="WH_DNA-bd_sf"/>
</dbReference>
<dbReference type="EMBL" id="AFWI01000154">
    <property type="protein sequence ID" value="EGU54472.1"/>
    <property type="molecule type" value="Genomic_DNA"/>
</dbReference>
<dbReference type="InterPro" id="IPR000525">
    <property type="entry name" value="Initiator_Rep_WH1"/>
</dbReference>
<proteinExistence type="inferred from homology"/>
<keyword evidence="5" id="KW-1185">Reference proteome</keyword>
<dbReference type="HOGENOM" id="CLU_776018_0_0_6"/>
<dbReference type="Proteomes" id="UP000030071">
    <property type="component" value="Plasmid p48"/>
</dbReference>
<dbReference type="Gene3D" id="1.10.10.10">
    <property type="entry name" value="Winged helix-like DNA-binding domain superfamily/Winged helix DNA-binding domain"/>
    <property type="match status" value="2"/>
</dbReference>
<dbReference type="Pfam" id="PF01051">
    <property type="entry name" value="Rep3_N"/>
    <property type="match status" value="1"/>
</dbReference>
<feature type="domain" description="Initiator Rep protein WH1" evidence="2">
    <location>
        <begin position="27"/>
        <end position="174"/>
    </location>
</feature>
<dbReference type="InterPro" id="IPR036388">
    <property type="entry name" value="WH-like_DNA-bd_sf"/>
</dbReference>
<comment type="similarity">
    <text evidence="1">Belongs to the initiator RepB protein family.</text>
</comment>
<dbReference type="EMBL" id="CP009359">
    <property type="protein sequence ID" value="AIW17481.1"/>
    <property type="molecule type" value="Genomic_DNA"/>
</dbReference>
<protein>
    <submittedName>
        <fullName evidence="3 4">Replication initiation protein</fullName>
    </submittedName>
</protein>
<dbReference type="SUPFAM" id="SSF46785">
    <property type="entry name" value="Winged helix' DNA-binding domain"/>
    <property type="match status" value="2"/>
</dbReference>
<dbReference type="KEGG" id="vtu:IX91_25835"/>
<dbReference type="eggNOG" id="COG5527">
    <property type="taxonomic scope" value="Bacteria"/>
</dbReference>
<organism evidence="3 6">
    <name type="scientific">Vibrio tubiashii ATCC 19109</name>
    <dbReference type="NCBI Taxonomy" id="1051646"/>
    <lineage>
        <taxon>Bacteria</taxon>
        <taxon>Pseudomonadati</taxon>
        <taxon>Pseudomonadota</taxon>
        <taxon>Gammaproteobacteria</taxon>
        <taxon>Vibrionales</taxon>
        <taxon>Vibrionaceae</taxon>
        <taxon>Vibrio</taxon>
        <taxon>Vibrio oreintalis group</taxon>
    </lineage>
</organism>
<reference evidence="4" key="1">
    <citation type="submission" date="2011-08" db="EMBL/GenBank/DDBJ databases">
        <authorList>
            <person name="Hoffman M."/>
            <person name="Strain E.A."/>
            <person name="Brown E."/>
            <person name="Allard M.W."/>
        </authorList>
    </citation>
    <scope>NUCLEOTIDE SEQUENCE</scope>
    <source>
        <strain evidence="4">ATCC 19109</strain>
    </source>
</reference>
<dbReference type="GeneID" id="23448147"/>
<name>F9T6R7_9VIBR</name>
<evidence type="ECO:0000313" key="5">
    <source>
        <dbReference type="Proteomes" id="UP000003836"/>
    </source>
</evidence>
<dbReference type="GO" id="GO:0006270">
    <property type="term" value="P:DNA replication initiation"/>
    <property type="evidence" value="ECO:0007669"/>
    <property type="project" value="InterPro"/>
</dbReference>